<dbReference type="AlphaFoldDB" id="A0A7J5XMB8"/>
<dbReference type="Proteomes" id="UP000518266">
    <property type="component" value="Unassembled WGS sequence"/>
</dbReference>
<name>A0A7J5XMB8_DISMA</name>
<comment type="caution">
    <text evidence="2">The sequence shown here is derived from an EMBL/GenBank/DDBJ whole genome shotgun (WGS) entry which is preliminary data.</text>
</comment>
<keyword evidence="3" id="KW-1185">Reference proteome</keyword>
<evidence type="ECO:0000313" key="3">
    <source>
        <dbReference type="Proteomes" id="UP000518266"/>
    </source>
</evidence>
<evidence type="ECO:0000256" key="1">
    <source>
        <dbReference type="SAM" id="MobiDB-lite"/>
    </source>
</evidence>
<sequence>MSYTSQQLPLCLGKPDTPGQHNVGKREERAKNNAETIHLCSNQQIHSAVPHFVCFMVHMVCKTTLAPRGSSRVVLLYTHISVRGHQGRGGHDTLRTAPHLSVSAHHHRWPPNSQHNSQLTLGVATYAHQGYPRQSSSPSSPPSGPSGSSSEARFSLLLSWIFLISSAYLLKVLPNLDHTLHGTVMEFRYVGFTSLTLMKTPYLLEPTSKKKRLLSTVREVPSGSSAGSSSTP</sequence>
<protein>
    <submittedName>
        <fullName evidence="2">Uncharacterized protein</fullName>
    </submittedName>
</protein>
<accession>A0A7J5XMB8</accession>
<feature type="region of interest" description="Disordered" evidence="1">
    <location>
        <begin position="1"/>
        <end position="26"/>
    </location>
</feature>
<reference evidence="2 3" key="1">
    <citation type="submission" date="2020-03" db="EMBL/GenBank/DDBJ databases">
        <title>Dissostichus mawsoni Genome sequencing and assembly.</title>
        <authorList>
            <person name="Park H."/>
        </authorList>
    </citation>
    <scope>NUCLEOTIDE SEQUENCE [LARGE SCALE GENOMIC DNA]</scope>
    <source>
        <strain evidence="2">DM0001</strain>
        <tissue evidence="2">Muscle</tissue>
    </source>
</reference>
<gene>
    <name evidence="2" type="ORF">F7725_009761</name>
</gene>
<dbReference type="EMBL" id="JAAKFY010000022">
    <property type="protein sequence ID" value="KAF3837993.1"/>
    <property type="molecule type" value="Genomic_DNA"/>
</dbReference>
<organism evidence="2 3">
    <name type="scientific">Dissostichus mawsoni</name>
    <name type="common">Antarctic cod</name>
    <dbReference type="NCBI Taxonomy" id="36200"/>
    <lineage>
        <taxon>Eukaryota</taxon>
        <taxon>Metazoa</taxon>
        <taxon>Chordata</taxon>
        <taxon>Craniata</taxon>
        <taxon>Vertebrata</taxon>
        <taxon>Euteleostomi</taxon>
        <taxon>Actinopterygii</taxon>
        <taxon>Neopterygii</taxon>
        <taxon>Teleostei</taxon>
        <taxon>Neoteleostei</taxon>
        <taxon>Acanthomorphata</taxon>
        <taxon>Eupercaria</taxon>
        <taxon>Perciformes</taxon>
        <taxon>Notothenioidei</taxon>
        <taxon>Nototheniidae</taxon>
        <taxon>Dissostichus</taxon>
    </lineage>
</organism>
<evidence type="ECO:0000313" key="2">
    <source>
        <dbReference type="EMBL" id="KAF3837993.1"/>
    </source>
</evidence>
<proteinExistence type="predicted"/>